<reference evidence="1 4" key="4">
    <citation type="submission" date="2019-12" db="EMBL/GenBank/DDBJ databases">
        <title>Multi-Generational Helicobacter saguini Isolates.</title>
        <authorList>
            <person name="Mannion A."/>
            <person name="Shen Z."/>
            <person name="Fox J.G."/>
        </authorList>
    </citation>
    <scope>NUCLEOTIDE SEQUENCE [LARGE SCALE GENOMIC DNA]</scope>
    <source>
        <strain evidence="1">16-048</strain>
        <strain evidence="4">16-048 (F4)</strain>
    </source>
</reference>
<protein>
    <submittedName>
        <fullName evidence="2">Uncharacterized protein</fullName>
    </submittedName>
</protein>
<accession>A0A347VSD2</accession>
<evidence type="ECO:0000313" key="4">
    <source>
        <dbReference type="Proteomes" id="UP000477070"/>
    </source>
</evidence>
<comment type="caution">
    <text evidence="2">The sequence shown here is derived from an EMBL/GenBank/DDBJ whole genome shotgun (WGS) entry which is preliminary data.</text>
</comment>
<keyword evidence="3" id="KW-1185">Reference proteome</keyword>
<sequence length="307" mass="35227">MAFRIFVFLFIFMESGFALDSKENASETKNYITDYVSQAICEQKGLKAEICYFIGVNYDMFIAYNLVARAIDMDYNIPADSPDIARNIYKEICYTLERLSDADLAVINGLNLYSHYLYSSGEFLFFDSDIRAMLKNDCEALKKMEQEKAKNPKRDSNNKQSMSADSRAFALWLDSKDSIESNFKNVDFIESKRLDSVDSINSVSLTNNMLENIESRFYKNTESNNLDSKKLVKLESIIALSREKNFIESKGLDSKDSIIFAFNDLSPTHHPIYGIESKIDSNLIPTHYNNFIESKVTNIIALRRKNV</sequence>
<dbReference type="OrthoDB" id="5295945at2"/>
<reference evidence="2" key="3">
    <citation type="submission" date="2018-04" db="EMBL/GenBank/DDBJ databases">
        <authorList>
            <person name="Sheh A."/>
            <person name="Shen Z."/>
            <person name="Mannion A.J."/>
            <person name="Fox J.G."/>
        </authorList>
    </citation>
    <scope>NUCLEOTIDE SEQUENCE</scope>
    <source>
        <strain evidence="2">MIT 97-6194</strain>
    </source>
</reference>
<reference evidence="2 3" key="1">
    <citation type="journal article" date="2014" name="Genome Announc.">
        <title>Draft genome sequences of eight enterohepatic helicobacter species isolated from both laboratory and wild rodents.</title>
        <authorList>
            <person name="Sheh A."/>
            <person name="Shen Z."/>
            <person name="Fox J.G."/>
        </authorList>
    </citation>
    <scope>NUCLEOTIDE SEQUENCE [LARGE SCALE GENOMIC DNA]</scope>
    <source>
        <strain evidence="2 3">MIT 97-6194</strain>
    </source>
</reference>
<dbReference type="RefSeq" id="WP_034572390.1">
    <property type="nucleotide sequence ID" value="NZ_JRMP02000009.1"/>
</dbReference>
<evidence type="ECO:0000313" key="3">
    <source>
        <dbReference type="Proteomes" id="UP000029714"/>
    </source>
</evidence>
<evidence type="ECO:0000313" key="2">
    <source>
        <dbReference type="EMBL" id="TLD94168.1"/>
    </source>
</evidence>
<dbReference type="EMBL" id="JRMP02000009">
    <property type="protein sequence ID" value="TLD94168.1"/>
    <property type="molecule type" value="Genomic_DNA"/>
</dbReference>
<dbReference type="Proteomes" id="UP000477070">
    <property type="component" value="Unassembled WGS sequence"/>
</dbReference>
<organism evidence="2 3">
    <name type="scientific">Helicobacter saguini</name>
    <dbReference type="NCBI Taxonomy" id="1548018"/>
    <lineage>
        <taxon>Bacteria</taxon>
        <taxon>Pseudomonadati</taxon>
        <taxon>Campylobacterota</taxon>
        <taxon>Epsilonproteobacteria</taxon>
        <taxon>Campylobacterales</taxon>
        <taxon>Helicobacteraceae</taxon>
        <taxon>Helicobacter</taxon>
    </lineage>
</organism>
<reference evidence="2 3" key="2">
    <citation type="journal article" date="2016" name="Infect. Immun.">
        <title>Helicobacter saguini, a Novel Helicobacter Isolated from Cotton-Top Tamarins with Ulcerative Colitis, Has Proinflammatory Properties and Induces Typhlocolitis and Dysplasia in Gnotobiotic IL-10-/- Mice.</title>
        <authorList>
            <person name="Shen Z."/>
            <person name="Mannion A."/>
            <person name="Whary M.T."/>
            <person name="Muthupalani S."/>
            <person name="Sheh A."/>
            <person name="Feng Y."/>
            <person name="Gong G."/>
            <person name="Vandamme P."/>
            <person name="Holcombe H.R."/>
            <person name="Paster B.J."/>
            <person name="Fox J.G."/>
        </authorList>
    </citation>
    <scope>NUCLEOTIDE SEQUENCE [LARGE SCALE GENOMIC DNA]</scope>
    <source>
        <strain evidence="2 3">MIT 97-6194</strain>
    </source>
</reference>
<proteinExistence type="predicted"/>
<dbReference type="Proteomes" id="UP000029714">
    <property type="component" value="Unassembled WGS sequence"/>
</dbReference>
<evidence type="ECO:0000313" key="1">
    <source>
        <dbReference type="EMBL" id="MWV69123.1"/>
    </source>
</evidence>
<name>A0A347VSD2_9HELI</name>
<dbReference type="AlphaFoldDB" id="A0A347VSD2"/>
<gene>
    <name evidence="1" type="ORF">DCO61_03595</name>
    <name evidence="2" type="ORF">LS64_006590</name>
</gene>
<dbReference type="EMBL" id="QBIU01000001">
    <property type="protein sequence ID" value="MWV69123.1"/>
    <property type="molecule type" value="Genomic_DNA"/>
</dbReference>